<keyword evidence="1" id="KW-0812">Transmembrane</keyword>
<dbReference type="GeneID" id="136804008"/>
<sequence>MTTTNVFAVTFVIFVLILHKTSGNDIARNFFIGPYENNTTCTLDWFNKTLIGKDLGMTTSFFDDYKKLCYEKQHGAKQKACRTGDAYITYAEAQKTSQFYWIFDVFNLNHTKDDCWGMYADIRAGDGQLVDMRYVNFFNPDTDNLAMYTRARKNVHYTFSLYPVPFGDKLQIKVRTPGDCENAALETIYDMLMIIQTSPSNECSGSDSIDFTTRNELATLICRISPDSAKQRRDLILNKVRTRFNKVKGRCEFYLKTDDGNSKPPETPQVNYLTPANISLAAISMVLVVALIIIVIMYFRCKRQEIARVTSVESTNVHLDNVERVTYKVAAEGDYLMVR</sequence>
<organism evidence="3 4">
    <name type="scientific">Clytia hemisphaerica</name>
    <dbReference type="NCBI Taxonomy" id="252671"/>
    <lineage>
        <taxon>Eukaryota</taxon>
        <taxon>Metazoa</taxon>
        <taxon>Cnidaria</taxon>
        <taxon>Hydrozoa</taxon>
        <taxon>Hydroidolina</taxon>
        <taxon>Leptothecata</taxon>
        <taxon>Obeliida</taxon>
        <taxon>Clytiidae</taxon>
        <taxon>Clytia</taxon>
    </lineage>
</organism>
<keyword evidence="2" id="KW-0732">Signal</keyword>
<evidence type="ECO:0008006" key="5">
    <source>
        <dbReference type="Google" id="ProtNLM"/>
    </source>
</evidence>
<dbReference type="EnsemblMetazoa" id="CLYHEMT009686.1">
    <property type="protein sequence ID" value="CLYHEMP009686.1"/>
    <property type="gene ID" value="CLYHEMG009686"/>
</dbReference>
<dbReference type="RefSeq" id="XP_066916851.1">
    <property type="nucleotide sequence ID" value="XM_067060750.1"/>
</dbReference>
<evidence type="ECO:0000313" key="3">
    <source>
        <dbReference type="EnsemblMetazoa" id="CLYHEMP009686.1"/>
    </source>
</evidence>
<evidence type="ECO:0000256" key="2">
    <source>
        <dbReference type="SAM" id="SignalP"/>
    </source>
</evidence>
<feature type="signal peptide" evidence="2">
    <location>
        <begin position="1"/>
        <end position="23"/>
    </location>
</feature>
<proteinExistence type="predicted"/>
<reference evidence="3" key="1">
    <citation type="submission" date="2021-01" db="UniProtKB">
        <authorList>
            <consortium name="EnsemblMetazoa"/>
        </authorList>
    </citation>
    <scope>IDENTIFICATION</scope>
</reference>
<protein>
    <recommendedName>
        <fullName evidence="5">Cnidarian restricted protein</fullName>
    </recommendedName>
</protein>
<dbReference type="Proteomes" id="UP000594262">
    <property type="component" value="Unplaced"/>
</dbReference>
<evidence type="ECO:0000256" key="1">
    <source>
        <dbReference type="SAM" id="Phobius"/>
    </source>
</evidence>
<feature type="transmembrane region" description="Helical" evidence="1">
    <location>
        <begin position="278"/>
        <end position="299"/>
    </location>
</feature>
<dbReference type="AlphaFoldDB" id="A0A7M5V1E5"/>
<feature type="chain" id="PRO_5029861464" description="Cnidarian restricted protein" evidence="2">
    <location>
        <begin position="24"/>
        <end position="339"/>
    </location>
</feature>
<keyword evidence="1" id="KW-1133">Transmembrane helix</keyword>
<keyword evidence="4" id="KW-1185">Reference proteome</keyword>
<name>A0A7M5V1E5_9CNID</name>
<evidence type="ECO:0000313" key="4">
    <source>
        <dbReference type="Proteomes" id="UP000594262"/>
    </source>
</evidence>
<keyword evidence="1" id="KW-0472">Membrane</keyword>
<accession>A0A7M5V1E5</accession>